<evidence type="ECO:0000256" key="1">
    <source>
        <dbReference type="ARBA" id="ARBA00004613"/>
    </source>
</evidence>
<name>A0A667Z752_9TELE</name>
<dbReference type="GO" id="GO:0030513">
    <property type="term" value="P:positive regulation of BMP signaling pathway"/>
    <property type="evidence" value="ECO:0007669"/>
    <property type="project" value="TreeGrafter"/>
</dbReference>
<dbReference type="Proteomes" id="UP000472263">
    <property type="component" value="Chromosome 6"/>
</dbReference>
<dbReference type="GO" id="GO:0005576">
    <property type="term" value="C:extracellular region"/>
    <property type="evidence" value="ECO:0007669"/>
    <property type="project" value="UniProtKB-SubCell"/>
</dbReference>
<dbReference type="GeneTree" id="ENSGT00940000160243"/>
<proteinExistence type="predicted"/>
<evidence type="ECO:0000259" key="4">
    <source>
        <dbReference type="PROSITE" id="PS50184"/>
    </source>
</evidence>
<accession>A0A667Z752</accession>
<feature type="domain" description="VWFC" evidence="4">
    <location>
        <begin position="24"/>
        <end position="82"/>
    </location>
</feature>
<keyword evidence="2" id="KW-0964">Secreted</keyword>
<reference evidence="5" key="3">
    <citation type="submission" date="2025-09" db="UniProtKB">
        <authorList>
            <consortium name="Ensembl"/>
        </authorList>
    </citation>
    <scope>IDENTIFICATION</scope>
</reference>
<sequence>MCLCSNLCEFSRALACMHQVTDPGACCPRCRGNTITHSWFADSTPCMTCMCVDGVTTCSEVRCLSPCVNTISVPGECCPVCADCVFEGRVYGPGDSFQPADDPCQICTCEVWYTQACH</sequence>
<dbReference type="Ensembl" id="ENSMMDT00005032497.1">
    <property type="protein sequence ID" value="ENSMMDP00005031779.1"/>
    <property type="gene ID" value="ENSMMDG00005014982.1"/>
</dbReference>
<dbReference type="PROSITE" id="PS50184">
    <property type="entry name" value="VWFC_2"/>
    <property type="match status" value="1"/>
</dbReference>
<dbReference type="InterPro" id="IPR001007">
    <property type="entry name" value="VWF_dom"/>
</dbReference>
<dbReference type="Pfam" id="PF23334">
    <property type="entry name" value="VWC2L_2nd"/>
    <property type="match status" value="1"/>
</dbReference>
<reference evidence="5" key="1">
    <citation type="submission" date="2019-06" db="EMBL/GenBank/DDBJ databases">
        <authorList>
            <consortium name="Wellcome Sanger Institute Data Sharing"/>
        </authorList>
    </citation>
    <scope>NUCLEOTIDE SEQUENCE [LARGE SCALE GENOMIC DNA]</scope>
</reference>
<dbReference type="PROSITE" id="PS01208">
    <property type="entry name" value="VWFC_1"/>
    <property type="match status" value="1"/>
</dbReference>
<organism evidence="5 6">
    <name type="scientific">Myripristis murdjan</name>
    <name type="common">pinecone soldierfish</name>
    <dbReference type="NCBI Taxonomy" id="586833"/>
    <lineage>
        <taxon>Eukaryota</taxon>
        <taxon>Metazoa</taxon>
        <taxon>Chordata</taxon>
        <taxon>Craniata</taxon>
        <taxon>Vertebrata</taxon>
        <taxon>Euteleostomi</taxon>
        <taxon>Actinopterygii</taxon>
        <taxon>Neopterygii</taxon>
        <taxon>Teleostei</taxon>
        <taxon>Neoteleostei</taxon>
        <taxon>Acanthomorphata</taxon>
        <taxon>Holocentriformes</taxon>
        <taxon>Holocentridae</taxon>
        <taxon>Myripristis</taxon>
    </lineage>
</organism>
<dbReference type="Gene3D" id="6.20.200.20">
    <property type="match status" value="1"/>
</dbReference>
<reference evidence="5" key="2">
    <citation type="submission" date="2025-08" db="UniProtKB">
        <authorList>
            <consortium name="Ensembl"/>
        </authorList>
    </citation>
    <scope>IDENTIFICATION</scope>
</reference>
<keyword evidence="3" id="KW-0732">Signal</keyword>
<evidence type="ECO:0000313" key="6">
    <source>
        <dbReference type="Proteomes" id="UP000472263"/>
    </source>
</evidence>
<evidence type="ECO:0000313" key="5">
    <source>
        <dbReference type="Ensembl" id="ENSMMDP00005031779.1"/>
    </source>
</evidence>
<dbReference type="AlphaFoldDB" id="A0A667Z752"/>
<evidence type="ECO:0000256" key="3">
    <source>
        <dbReference type="ARBA" id="ARBA00022729"/>
    </source>
</evidence>
<protein>
    <recommendedName>
        <fullName evidence="4">VWFC domain-containing protein</fullName>
    </recommendedName>
</protein>
<keyword evidence="6" id="KW-1185">Reference proteome</keyword>
<dbReference type="InterPro" id="IPR052424">
    <property type="entry name" value="Kielin_Chordin-BMP_Reg"/>
</dbReference>
<dbReference type="Gene3D" id="2.10.70.10">
    <property type="entry name" value="Complement Module, domain 1"/>
    <property type="match status" value="1"/>
</dbReference>
<evidence type="ECO:0000256" key="2">
    <source>
        <dbReference type="ARBA" id="ARBA00022525"/>
    </source>
</evidence>
<dbReference type="PANTHER" id="PTHR46698:SF2">
    <property type="entry name" value="KIELIN_CHORDIN-LIKE PROTEIN"/>
    <property type="match status" value="1"/>
</dbReference>
<comment type="subcellular location">
    <subcellularLocation>
        <location evidence="1">Secreted</location>
    </subcellularLocation>
</comment>
<dbReference type="PANTHER" id="PTHR46698">
    <property type="entry name" value="CROSSVEINLESS 2"/>
    <property type="match status" value="1"/>
</dbReference>
<dbReference type="SUPFAM" id="SSF57603">
    <property type="entry name" value="FnI-like domain"/>
    <property type="match status" value="2"/>
</dbReference>